<keyword evidence="10 15" id="KW-0067">ATP-binding</keyword>
<dbReference type="InterPro" id="IPR017441">
    <property type="entry name" value="Protein_kinase_ATP_BS"/>
</dbReference>
<keyword evidence="17" id="KW-0732">Signal</keyword>
<feature type="chain" id="PRO_5044763732" description="non-specific serine/threonine protein kinase" evidence="17">
    <location>
        <begin position="25"/>
        <end position="1169"/>
    </location>
</feature>
<dbReference type="InterPro" id="IPR001611">
    <property type="entry name" value="Leu-rich_rpt"/>
</dbReference>
<evidence type="ECO:0000256" key="12">
    <source>
        <dbReference type="ARBA" id="ARBA00023136"/>
    </source>
</evidence>
<dbReference type="EMBL" id="JBJQOH010000006">
    <property type="protein sequence ID" value="KAL3685562.1"/>
    <property type="molecule type" value="Genomic_DNA"/>
</dbReference>
<keyword evidence="20" id="KW-1185">Reference proteome</keyword>
<dbReference type="Pfam" id="PF12819">
    <property type="entry name" value="Malectin_like"/>
    <property type="match status" value="1"/>
</dbReference>
<comment type="caution">
    <text evidence="19">The sequence shown here is derived from an EMBL/GenBank/DDBJ whole genome shotgun (WGS) entry which is preliminary data.</text>
</comment>
<evidence type="ECO:0000256" key="2">
    <source>
        <dbReference type="ARBA" id="ARBA00012513"/>
    </source>
</evidence>
<dbReference type="SUPFAM" id="SSF52058">
    <property type="entry name" value="L domain-like"/>
    <property type="match status" value="1"/>
</dbReference>
<comment type="catalytic activity">
    <reaction evidence="13">
        <text>L-threonyl-[protein] + ATP = O-phospho-L-threonyl-[protein] + ADP + H(+)</text>
        <dbReference type="Rhea" id="RHEA:46608"/>
        <dbReference type="Rhea" id="RHEA-COMP:11060"/>
        <dbReference type="Rhea" id="RHEA-COMP:11605"/>
        <dbReference type="ChEBI" id="CHEBI:15378"/>
        <dbReference type="ChEBI" id="CHEBI:30013"/>
        <dbReference type="ChEBI" id="CHEBI:30616"/>
        <dbReference type="ChEBI" id="CHEBI:61977"/>
        <dbReference type="ChEBI" id="CHEBI:456216"/>
        <dbReference type="EC" id="2.7.11.1"/>
    </reaction>
</comment>
<dbReference type="GO" id="GO:0005524">
    <property type="term" value="F:ATP binding"/>
    <property type="evidence" value="ECO:0007669"/>
    <property type="project" value="UniProtKB-UniRule"/>
</dbReference>
<evidence type="ECO:0000256" key="7">
    <source>
        <dbReference type="ARBA" id="ARBA00022737"/>
    </source>
</evidence>
<keyword evidence="8 15" id="KW-0547">Nucleotide-binding</keyword>
<keyword evidence="4" id="KW-0433">Leucine-rich repeat</keyword>
<dbReference type="InterPro" id="IPR032675">
    <property type="entry name" value="LRR_dom_sf"/>
</dbReference>
<feature type="signal peptide" evidence="17">
    <location>
        <begin position="1"/>
        <end position="24"/>
    </location>
</feature>
<evidence type="ECO:0000256" key="16">
    <source>
        <dbReference type="SAM" id="Phobius"/>
    </source>
</evidence>
<dbReference type="Proteomes" id="UP001633002">
    <property type="component" value="Unassembled WGS sequence"/>
</dbReference>
<dbReference type="EC" id="2.7.11.1" evidence="2"/>
<dbReference type="PROSITE" id="PS00107">
    <property type="entry name" value="PROTEIN_KINASE_ATP"/>
    <property type="match status" value="1"/>
</dbReference>
<evidence type="ECO:0000256" key="8">
    <source>
        <dbReference type="ARBA" id="ARBA00022741"/>
    </source>
</evidence>
<evidence type="ECO:0000313" key="19">
    <source>
        <dbReference type="EMBL" id="KAL3685562.1"/>
    </source>
</evidence>
<comment type="catalytic activity">
    <reaction evidence="14">
        <text>L-seryl-[protein] + ATP = O-phospho-L-seryl-[protein] + ADP + H(+)</text>
        <dbReference type="Rhea" id="RHEA:17989"/>
        <dbReference type="Rhea" id="RHEA-COMP:9863"/>
        <dbReference type="Rhea" id="RHEA-COMP:11604"/>
        <dbReference type="ChEBI" id="CHEBI:15378"/>
        <dbReference type="ChEBI" id="CHEBI:29999"/>
        <dbReference type="ChEBI" id="CHEBI:30616"/>
        <dbReference type="ChEBI" id="CHEBI:83421"/>
        <dbReference type="ChEBI" id="CHEBI:456216"/>
        <dbReference type="EC" id="2.7.11.1"/>
    </reaction>
</comment>
<dbReference type="PANTHER" id="PTHR45631">
    <property type="entry name" value="OS07G0107800 PROTEIN-RELATED"/>
    <property type="match status" value="1"/>
</dbReference>
<dbReference type="SMART" id="SM00220">
    <property type="entry name" value="S_TKc"/>
    <property type="match status" value="1"/>
</dbReference>
<dbReference type="Pfam" id="PF00560">
    <property type="entry name" value="LRR_1"/>
    <property type="match status" value="3"/>
</dbReference>
<keyword evidence="3" id="KW-0723">Serine/threonine-protein kinase</keyword>
<evidence type="ECO:0000256" key="4">
    <source>
        <dbReference type="ARBA" id="ARBA00022614"/>
    </source>
</evidence>
<evidence type="ECO:0000256" key="5">
    <source>
        <dbReference type="ARBA" id="ARBA00022679"/>
    </source>
</evidence>
<dbReference type="InterPro" id="IPR008271">
    <property type="entry name" value="Ser/Thr_kinase_AS"/>
</dbReference>
<dbReference type="Gene3D" id="3.30.200.20">
    <property type="entry name" value="Phosphorylase Kinase, domain 1"/>
    <property type="match status" value="1"/>
</dbReference>
<feature type="domain" description="Protein kinase" evidence="18">
    <location>
        <begin position="852"/>
        <end position="1126"/>
    </location>
</feature>
<keyword evidence="5" id="KW-0808">Transferase</keyword>
<dbReference type="Pfam" id="PF07714">
    <property type="entry name" value="PK_Tyr_Ser-Thr"/>
    <property type="match status" value="1"/>
</dbReference>
<keyword evidence="6 16" id="KW-0812">Transmembrane</keyword>
<evidence type="ECO:0000256" key="14">
    <source>
        <dbReference type="ARBA" id="ARBA00048679"/>
    </source>
</evidence>
<evidence type="ECO:0000256" key="11">
    <source>
        <dbReference type="ARBA" id="ARBA00022989"/>
    </source>
</evidence>
<evidence type="ECO:0000256" key="9">
    <source>
        <dbReference type="ARBA" id="ARBA00022777"/>
    </source>
</evidence>
<dbReference type="InterPro" id="IPR024788">
    <property type="entry name" value="Malectin-like_Carb-bd_dom"/>
</dbReference>
<evidence type="ECO:0000256" key="1">
    <source>
        <dbReference type="ARBA" id="ARBA00004167"/>
    </source>
</evidence>
<dbReference type="PROSITE" id="PS50011">
    <property type="entry name" value="PROTEIN_KINASE_DOM"/>
    <property type="match status" value="1"/>
</dbReference>
<dbReference type="Gene3D" id="3.80.10.10">
    <property type="entry name" value="Ribonuclease Inhibitor"/>
    <property type="match status" value="3"/>
</dbReference>
<dbReference type="PANTHER" id="PTHR45631:SF68">
    <property type="entry name" value="REPEAT FAMILY PROTEIN, PUTATIVE, EXPRESSED-RELATED"/>
    <property type="match status" value="1"/>
</dbReference>
<dbReference type="InterPro" id="IPR001245">
    <property type="entry name" value="Ser-Thr/Tyr_kinase_cat_dom"/>
</dbReference>
<evidence type="ECO:0000256" key="17">
    <source>
        <dbReference type="SAM" id="SignalP"/>
    </source>
</evidence>
<dbReference type="GO" id="GO:0004674">
    <property type="term" value="F:protein serine/threonine kinase activity"/>
    <property type="evidence" value="ECO:0007669"/>
    <property type="project" value="UniProtKB-KW"/>
</dbReference>
<comment type="subcellular location">
    <subcellularLocation>
        <location evidence="1">Membrane</location>
        <topology evidence="1">Single-pass membrane protein</topology>
    </subcellularLocation>
</comment>
<keyword evidence="11 16" id="KW-1133">Transmembrane helix</keyword>
<evidence type="ECO:0000256" key="3">
    <source>
        <dbReference type="ARBA" id="ARBA00022527"/>
    </source>
</evidence>
<proteinExistence type="predicted"/>
<dbReference type="InterPro" id="IPR011009">
    <property type="entry name" value="Kinase-like_dom_sf"/>
</dbReference>
<dbReference type="SUPFAM" id="SSF56112">
    <property type="entry name" value="Protein kinase-like (PK-like)"/>
    <property type="match status" value="1"/>
</dbReference>
<dbReference type="FunFam" id="1.10.510.10:FF:000384">
    <property type="entry name" value="G-type lectin S-receptor-like serine/threonine-protein kinase"/>
    <property type="match status" value="1"/>
</dbReference>
<sequence length="1169" mass="129631">MTLKVHKQLALISILMLTSEFGLGVSKPLEPFGYISVDCGGTGGEDPITGLHWETDEDYLQPAVRLKSEGLAVSSEVIFSNSTAKFRDNAKQLETARVMFLPQSESSVIPKYCFSFNVSFSNVQSKKYLVRAVFPNTNLPSVVGGSEYSGLFEFYVDAILISEIRLDKREAQTLEVFATAIDDNLDICFIPGDTNNDNTILIAISSLELRSLPETLYPNFDGGKLNEAGKMFHHTADFYVTVSRLNFGGDESSPPIRYPFDPYDRLWYGAPFEKSTWYQDGELVPVTADTGSVIKIKSNNSSAIVYNGPPRNDWFQVPPAVLTSAWEGAADNATIAFTLNMSHAQSVRGSSKSNLYCLSFAFLDVGAEKNNSGSRSVDINNTDLGAGSQWIVRDSKVPETGAYIWSDRTYEIDGSSSTFNIRPAAESTRPAMVNALELYEVIDTSRTVYLKVDFGDVSALRTLIRTLSGSSQIDSSGDPCWPKGWFWVSCTSHFLEISVSEINLSNQGLDGTWTDNLPLPPWSVSVFDLSNNSLHGVVPSLLGYLHLRKLDLSSNNFTGPIPNFNRRYSTPHVRELEFLNLSSNSMSGNLTIFSIDLPNLKTLDLSGNYFSGPIPKFGNTTPEVIILSSNRLSEGISDLLSGSGLLQSLKILRLEYNNLSGTVPDDIWSSESRLETVDLYSNSFTEVNLTSWCQSLVRGSINGKQEVNLLNNPITNVIFGNHAISKLKSQKDADVVDILKRSKGYILLGENEWCNRSHLPHARVLKRYLCRRTVNDERYSDLPDASSKRAVIISVSVSGSVFLVIVSILLLFLGRMWKRVKDLRQLQEELLKEDVRPPFYKYEDLRAATNNFSNENELGRGGFGAVYKAELADRSTLAVKLLFPTEQSLTDFLKETVVITGIKHRHLIQLKGCCVRDKKRMLIYEFAANGNLAQALWGNAGSFSLTWEQRFKICVGVAKGLSYLHEELQPRVIHRDIKPPNILLDKEWNAKIADFGLARTMQGDETQATTLGGTVGYVSPEYSTQGLITEKLDVYSYGILLLEIVSGRKCIDPSAPADEFYIRNWAFKLHGEGCLSKVAEKTLIDSAPAQEIESVLKIALSCVQEVHEKRPSMSEVVIMLAGHSSVAIDIIDELRAQQQVSAEEEQVLLALTSSSHTNNGPEKSITNTR</sequence>
<feature type="binding site" evidence="15">
    <location>
        <position position="880"/>
    </location>
    <ligand>
        <name>ATP</name>
        <dbReference type="ChEBI" id="CHEBI:30616"/>
    </ligand>
</feature>
<evidence type="ECO:0000259" key="18">
    <source>
        <dbReference type="PROSITE" id="PS50011"/>
    </source>
</evidence>
<evidence type="ECO:0000256" key="13">
    <source>
        <dbReference type="ARBA" id="ARBA00047899"/>
    </source>
</evidence>
<evidence type="ECO:0000313" key="20">
    <source>
        <dbReference type="Proteomes" id="UP001633002"/>
    </source>
</evidence>
<gene>
    <name evidence="19" type="ORF">R1sor_003584</name>
</gene>
<dbReference type="CDD" id="cd14066">
    <property type="entry name" value="STKc_IRAK"/>
    <property type="match status" value="1"/>
</dbReference>
<keyword evidence="12 16" id="KW-0472">Membrane</keyword>
<keyword evidence="9" id="KW-0418">Kinase</keyword>
<dbReference type="InterPro" id="IPR000719">
    <property type="entry name" value="Prot_kinase_dom"/>
</dbReference>
<evidence type="ECO:0000256" key="10">
    <source>
        <dbReference type="ARBA" id="ARBA00022840"/>
    </source>
</evidence>
<feature type="transmembrane region" description="Helical" evidence="16">
    <location>
        <begin position="790"/>
        <end position="814"/>
    </location>
</feature>
<protein>
    <recommendedName>
        <fullName evidence="2">non-specific serine/threonine protein kinase</fullName>
        <ecNumber evidence="2">2.7.11.1</ecNumber>
    </recommendedName>
</protein>
<dbReference type="GO" id="GO:0016020">
    <property type="term" value="C:membrane"/>
    <property type="evidence" value="ECO:0007669"/>
    <property type="project" value="UniProtKB-SubCell"/>
</dbReference>
<dbReference type="AlphaFoldDB" id="A0ABD3H206"/>
<evidence type="ECO:0000256" key="6">
    <source>
        <dbReference type="ARBA" id="ARBA00022692"/>
    </source>
</evidence>
<evidence type="ECO:0000256" key="15">
    <source>
        <dbReference type="PROSITE-ProRule" id="PRU10141"/>
    </source>
</evidence>
<dbReference type="PROSITE" id="PS00108">
    <property type="entry name" value="PROTEIN_KINASE_ST"/>
    <property type="match status" value="1"/>
</dbReference>
<dbReference type="Gene3D" id="1.10.510.10">
    <property type="entry name" value="Transferase(Phosphotransferase) domain 1"/>
    <property type="match status" value="1"/>
</dbReference>
<reference evidence="19 20" key="1">
    <citation type="submission" date="2024-09" db="EMBL/GenBank/DDBJ databases">
        <title>Chromosome-scale assembly of Riccia sorocarpa.</title>
        <authorList>
            <person name="Paukszto L."/>
        </authorList>
    </citation>
    <scope>NUCLEOTIDE SEQUENCE [LARGE SCALE GENOMIC DNA]</scope>
    <source>
        <strain evidence="19">LP-2024</strain>
        <tissue evidence="19">Aerial parts of the thallus</tissue>
    </source>
</reference>
<name>A0ABD3H206_9MARC</name>
<accession>A0ABD3H206</accession>
<keyword evidence="7" id="KW-0677">Repeat</keyword>
<organism evidence="19 20">
    <name type="scientific">Riccia sorocarpa</name>
    <dbReference type="NCBI Taxonomy" id="122646"/>
    <lineage>
        <taxon>Eukaryota</taxon>
        <taxon>Viridiplantae</taxon>
        <taxon>Streptophyta</taxon>
        <taxon>Embryophyta</taxon>
        <taxon>Marchantiophyta</taxon>
        <taxon>Marchantiopsida</taxon>
        <taxon>Marchantiidae</taxon>
        <taxon>Marchantiales</taxon>
        <taxon>Ricciaceae</taxon>
        <taxon>Riccia</taxon>
    </lineage>
</organism>